<dbReference type="EMBL" id="ML995849">
    <property type="protein sequence ID" value="KAF2767987.1"/>
    <property type="molecule type" value="Genomic_DNA"/>
</dbReference>
<evidence type="ECO:0000313" key="10">
    <source>
        <dbReference type="Proteomes" id="UP000799436"/>
    </source>
</evidence>
<dbReference type="PANTHER" id="PTHR33938">
    <property type="entry name" value="FERULOYL ESTERASE B-RELATED"/>
    <property type="match status" value="1"/>
</dbReference>
<dbReference type="GO" id="GO:0030600">
    <property type="term" value="F:feruloyl esterase activity"/>
    <property type="evidence" value="ECO:0007669"/>
    <property type="project" value="UniProtKB-ARBA"/>
</dbReference>
<keyword evidence="4" id="KW-0732">Signal</keyword>
<dbReference type="SUPFAM" id="SSF53474">
    <property type="entry name" value="alpha/beta-Hydrolases"/>
    <property type="match status" value="1"/>
</dbReference>
<evidence type="ECO:0000256" key="1">
    <source>
        <dbReference type="ARBA" id="ARBA00006249"/>
    </source>
</evidence>
<dbReference type="InterPro" id="IPR011118">
    <property type="entry name" value="Tannase/feruloyl_esterase"/>
</dbReference>
<accession>A0A6G1L544</accession>
<keyword evidence="2" id="KW-0719">Serine esterase</keyword>
<protein>
    <recommendedName>
        <fullName evidence="8">Carboxylic ester hydrolase</fullName>
        <ecNumber evidence="8">3.1.1.-</ecNumber>
    </recommendedName>
</protein>
<dbReference type="GO" id="GO:0046872">
    <property type="term" value="F:metal ion binding"/>
    <property type="evidence" value="ECO:0007669"/>
    <property type="project" value="UniProtKB-KW"/>
</dbReference>
<dbReference type="InterPro" id="IPR029058">
    <property type="entry name" value="AB_hydrolase_fold"/>
</dbReference>
<dbReference type="EC" id="3.1.1.-" evidence="8"/>
<sequence>NSTTITLTSLIPPNSTFIGNTSEPTYNTPQHHLPPSCRVVFAVPTAGRLNTSAGAELWLPTNWSGRYLAVGNGGFAGAINYPDLAWGVRKGFAAMSTDTGHSSSESDGSWLGDPAKAIDWGHRALHLTTVAAKALVASYYSSGITHSYYAGCSTGGRQGLSAAQRYPRDYEGVLVGSAIPWQTHTSAWQTWVALGQFSGEREGLIPEGMWAVIAEAVLRACDAVDGVVDGVVMDPRGCGFRAEALLCGRDGTGCLSAAQVANLERMYGPWVDADGVVVNPGLAYSGEASFGGLMNQAQPDFVQFYEYAVVNDSSWDWTSMSAATVALADSINPGGSNAYDPDLRAFQRARGKVLQYHGFSDPLVPTYNAPAWYDRLVGFYADVGREGEVPDFYRLFTVPGMGHCSGGSGAWVLDGASQGGVVPGVEGEREYSMLWSLVEWVEGGKAPERVVGTKFVNDSVEAGVQFRRPVCRWPTVAEYVGGEAWEAESWKC</sequence>
<reference evidence="9" key="1">
    <citation type="journal article" date="2020" name="Stud. Mycol.">
        <title>101 Dothideomycetes genomes: a test case for predicting lifestyles and emergence of pathogens.</title>
        <authorList>
            <person name="Haridas S."/>
            <person name="Albert R."/>
            <person name="Binder M."/>
            <person name="Bloem J."/>
            <person name="Labutti K."/>
            <person name="Salamov A."/>
            <person name="Andreopoulos B."/>
            <person name="Baker S."/>
            <person name="Barry K."/>
            <person name="Bills G."/>
            <person name="Bluhm B."/>
            <person name="Cannon C."/>
            <person name="Castanera R."/>
            <person name="Culley D."/>
            <person name="Daum C."/>
            <person name="Ezra D."/>
            <person name="Gonzalez J."/>
            <person name="Henrissat B."/>
            <person name="Kuo A."/>
            <person name="Liang C."/>
            <person name="Lipzen A."/>
            <person name="Lutzoni F."/>
            <person name="Magnuson J."/>
            <person name="Mondo S."/>
            <person name="Nolan M."/>
            <person name="Ohm R."/>
            <person name="Pangilinan J."/>
            <person name="Park H.-J."/>
            <person name="Ramirez L."/>
            <person name="Alfaro M."/>
            <person name="Sun H."/>
            <person name="Tritt A."/>
            <person name="Yoshinaga Y."/>
            <person name="Zwiers L.-H."/>
            <person name="Turgeon B."/>
            <person name="Goodwin S."/>
            <person name="Spatafora J."/>
            <person name="Crous P."/>
            <person name="Grigoriev I."/>
        </authorList>
    </citation>
    <scope>NUCLEOTIDE SEQUENCE</scope>
    <source>
        <strain evidence="9">CBS 116005</strain>
    </source>
</reference>
<keyword evidence="10" id="KW-1185">Reference proteome</keyword>
<evidence type="ECO:0000256" key="6">
    <source>
        <dbReference type="ARBA" id="ARBA00022837"/>
    </source>
</evidence>
<keyword evidence="6" id="KW-0106">Calcium</keyword>
<dbReference type="Pfam" id="PF07519">
    <property type="entry name" value="Tannase"/>
    <property type="match status" value="2"/>
</dbReference>
<dbReference type="Gene3D" id="3.40.50.1820">
    <property type="entry name" value="alpha/beta hydrolase"/>
    <property type="match status" value="1"/>
</dbReference>
<dbReference type="OrthoDB" id="3039123at2759"/>
<evidence type="ECO:0000256" key="2">
    <source>
        <dbReference type="ARBA" id="ARBA00022487"/>
    </source>
</evidence>
<evidence type="ECO:0000256" key="4">
    <source>
        <dbReference type="ARBA" id="ARBA00022729"/>
    </source>
</evidence>
<evidence type="ECO:0000256" key="5">
    <source>
        <dbReference type="ARBA" id="ARBA00022801"/>
    </source>
</evidence>
<dbReference type="Proteomes" id="UP000799436">
    <property type="component" value="Unassembled WGS sequence"/>
</dbReference>
<proteinExistence type="inferred from homology"/>
<keyword evidence="7" id="KW-1015">Disulfide bond</keyword>
<feature type="non-terminal residue" evidence="9">
    <location>
        <position position="1"/>
    </location>
</feature>
<evidence type="ECO:0000256" key="8">
    <source>
        <dbReference type="RuleBase" id="RU361238"/>
    </source>
</evidence>
<feature type="non-terminal residue" evidence="9">
    <location>
        <position position="492"/>
    </location>
</feature>
<evidence type="ECO:0000313" key="9">
    <source>
        <dbReference type="EMBL" id="KAF2767987.1"/>
    </source>
</evidence>
<dbReference type="AlphaFoldDB" id="A0A6G1L544"/>
<gene>
    <name evidence="9" type="ORF">EJ03DRAFT_250552</name>
</gene>
<organism evidence="9 10">
    <name type="scientific">Teratosphaeria nubilosa</name>
    <dbReference type="NCBI Taxonomy" id="161662"/>
    <lineage>
        <taxon>Eukaryota</taxon>
        <taxon>Fungi</taxon>
        <taxon>Dikarya</taxon>
        <taxon>Ascomycota</taxon>
        <taxon>Pezizomycotina</taxon>
        <taxon>Dothideomycetes</taxon>
        <taxon>Dothideomycetidae</taxon>
        <taxon>Mycosphaerellales</taxon>
        <taxon>Teratosphaeriaceae</taxon>
        <taxon>Teratosphaeria</taxon>
    </lineage>
</organism>
<keyword evidence="5 8" id="KW-0378">Hydrolase</keyword>
<dbReference type="PANTHER" id="PTHR33938:SF2">
    <property type="entry name" value="CARBOXYLIC ESTER HYDROLASE"/>
    <property type="match status" value="1"/>
</dbReference>
<evidence type="ECO:0000256" key="7">
    <source>
        <dbReference type="ARBA" id="ARBA00023157"/>
    </source>
</evidence>
<name>A0A6G1L544_9PEZI</name>
<evidence type="ECO:0000256" key="3">
    <source>
        <dbReference type="ARBA" id="ARBA00022723"/>
    </source>
</evidence>
<keyword evidence="3" id="KW-0479">Metal-binding</keyword>
<comment type="similarity">
    <text evidence="1 8">Belongs to the tannase family.</text>
</comment>